<evidence type="ECO:0000313" key="3">
    <source>
        <dbReference type="EMBL" id="CAD9626256.1"/>
    </source>
</evidence>
<dbReference type="InterPro" id="IPR048337">
    <property type="entry name" value="FAM50A/XAP5_C"/>
</dbReference>
<gene>
    <name evidence="3" type="ORF">SMAR0320_LOCUS20698</name>
</gene>
<dbReference type="GO" id="GO:0006325">
    <property type="term" value="P:chromatin organization"/>
    <property type="evidence" value="ECO:0007669"/>
    <property type="project" value="TreeGrafter"/>
</dbReference>
<dbReference type="Pfam" id="PF04921">
    <property type="entry name" value="XAP5"/>
    <property type="match status" value="1"/>
</dbReference>
<dbReference type="PANTHER" id="PTHR12722:SF0">
    <property type="entry name" value="PROTEIN FAM50A"/>
    <property type="match status" value="1"/>
</dbReference>
<feature type="compositionally biased region" description="Basic and acidic residues" evidence="1">
    <location>
        <begin position="120"/>
        <end position="132"/>
    </location>
</feature>
<evidence type="ECO:0000256" key="1">
    <source>
        <dbReference type="SAM" id="MobiDB-lite"/>
    </source>
</evidence>
<protein>
    <recommendedName>
        <fullName evidence="2">FAM50A/XAP5 C-terminal domain-containing protein</fullName>
    </recommendedName>
</protein>
<feature type="compositionally biased region" description="Basic residues" evidence="1">
    <location>
        <begin position="133"/>
        <end position="147"/>
    </location>
</feature>
<reference evidence="3" key="1">
    <citation type="submission" date="2021-01" db="EMBL/GenBank/DDBJ databases">
        <authorList>
            <person name="Corre E."/>
            <person name="Pelletier E."/>
            <person name="Niang G."/>
            <person name="Scheremetjew M."/>
            <person name="Finn R."/>
            <person name="Kale V."/>
            <person name="Holt S."/>
            <person name="Cochrane G."/>
            <person name="Meng A."/>
            <person name="Brown T."/>
            <person name="Cohen L."/>
        </authorList>
    </citation>
    <scope>NUCLEOTIDE SEQUENCE</scope>
    <source>
        <strain evidence="3">SM1012Den-03</strain>
    </source>
</reference>
<proteinExistence type="predicted"/>
<evidence type="ECO:0000259" key="2">
    <source>
        <dbReference type="Pfam" id="PF04921"/>
    </source>
</evidence>
<feature type="region of interest" description="Disordered" evidence="1">
    <location>
        <begin position="35"/>
        <end position="59"/>
    </location>
</feature>
<sequence length="370" mass="42098">MGDFQANFIRPDTGINTVEGNVAGSRAATLSKKRAAEQADFEARKQKIKADSERGKLGIDSKFDTNTNVSAEEQRFRAKTVGLVTAEEFRKASAEAEKARGKRIGEEDEGDNDGEAAPKLSEEEQKKLEKERKRAKKKALKEKKKRMATLSFGADEELDDNDADANDLSSGTKTKTINKNPEVDTSFLPDQEREEHAKAEKERLRKKWLDRQAAMKEEILEITYSYWDGTGHRRTVQCKKGDTVAQFLETVRSSLAKDFREMQNVSSDALIYVKEDLILPQDVSFYDLIATRARGKSGPLFNFDVHDDVRVGAVDTRVEKDESHPGKVVERRWYDRNKHIFPASRWEIYDPAKEYGRYTIHGGEVNKKKK</sequence>
<dbReference type="PANTHER" id="PTHR12722">
    <property type="entry name" value="XAP-5 PROTEIN-RELATED"/>
    <property type="match status" value="1"/>
</dbReference>
<feature type="region of interest" description="Disordered" evidence="1">
    <location>
        <begin position="87"/>
        <end position="199"/>
    </location>
</feature>
<dbReference type="AlphaFoldDB" id="A0A7S2M861"/>
<feature type="compositionally biased region" description="Basic and acidic residues" evidence="1">
    <location>
        <begin position="87"/>
        <end position="105"/>
    </location>
</feature>
<dbReference type="GO" id="GO:0005634">
    <property type="term" value="C:nucleus"/>
    <property type="evidence" value="ECO:0007669"/>
    <property type="project" value="InterPro"/>
</dbReference>
<organism evidence="3">
    <name type="scientific">Skeletonema marinoi</name>
    <dbReference type="NCBI Taxonomy" id="267567"/>
    <lineage>
        <taxon>Eukaryota</taxon>
        <taxon>Sar</taxon>
        <taxon>Stramenopiles</taxon>
        <taxon>Ochrophyta</taxon>
        <taxon>Bacillariophyta</taxon>
        <taxon>Coscinodiscophyceae</taxon>
        <taxon>Thalassiosirophycidae</taxon>
        <taxon>Thalassiosirales</taxon>
        <taxon>Skeletonemataceae</taxon>
        <taxon>Skeletonema</taxon>
        <taxon>Skeletonema marinoi-dohrnii complex</taxon>
    </lineage>
</organism>
<dbReference type="InterPro" id="IPR007005">
    <property type="entry name" value="XAP5"/>
</dbReference>
<feature type="compositionally biased region" description="Basic and acidic residues" evidence="1">
    <location>
        <begin position="190"/>
        <end position="199"/>
    </location>
</feature>
<dbReference type="EMBL" id="HBGZ01029125">
    <property type="protein sequence ID" value="CAD9626256.1"/>
    <property type="molecule type" value="Transcribed_RNA"/>
</dbReference>
<name>A0A7S2M861_9STRA</name>
<accession>A0A7S2M861</accession>
<feature type="domain" description="FAM50A/XAP5 C-terminal" evidence="2">
    <location>
        <begin position="220"/>
        <end position="359"/>
    </location>
</feature>
<feature type="compositionally biased region" description="Acidic residues" evidence="1">
    <location>
        <begin position="154"/>
        <end position="165"/>
    </location>
</feature>